<sequence>MRKAINEDCGGIIRGAASILRVNISSGWLWGWMGISVVNWGLATVMDLLVGPPEAEDLSAYCKTRCGLDVSEVSELSEVPRRTLYDWWRNRRRAVELIVKGLASEHKK</sequence>
<protein>
    <submittedName>
        <fullName evidence="1">Uncharacterized protein</fullName>
    </submittedName>
</protein>
<organism evidence="1 2">
    <name type="scientific">Aeromonas caviae</name>
    <name type="common">Aeromonas punctata</name>
    <dbReference type="NCBI Taxonomy" id="648"/>
    <lineage>
        <taxon>Bacteria</taxon>
        <taxon>Pseudomonadati</taxon>
        <taxon>Pseudomonadota</taxon>
        <taxon>Gammaproteobacteria</taxon>
        <taxon>Aeromonadales</taxon>
        <taxon>Aeromonadaceae</taxon>
        <taxon>Aeromonas</taxon>
    </lineage>
</organism>
<evidence type="ECO:0000313" key="2">
    <source>
        <dbReference type="Proteomes" id="UP001218423"/>
    </source>
</evidence>
<dbReference type="Proteomes" id="UP001218423">
    <property type="component" value="Plasmid pAC1520"/>
</dbReference>
<gene>
    <name evidence="1" type="ORF">P5S46_21205</name>
</gene>
<dbReference type="AlphaFoldDB" id="A0AAJ6CQ51"/>
<evidence type="ECO:0000313" key="1">
    <source>
        <dbReference type="EMBL" id="WFG00282.1"/>
    </source>
</evidence>
<dbReference type="EMBL" id="CP120943">
    <property type="protein sequence ID" value="WFG00282.1"/>
    <property type="molecule type" value="Genomic_DNA"/>
</dbReference>
<dbReference type="RefSeq" id="WP_277857220.1">
    <property type="nucleotide sequence ID" value="NZ_CP120943.1"/>
</dbReference>
<geneLocation type="plasmid" evidence="1 2">
    <name>pAC1520</name>
</geneLocation>
<name>A0AAJ6CQ51_AERCA</name>
<keyword evidence="1" id="KW-0614">Plasmid</keyword>
<accession>A0AAJ6CQ51</accession>
<proteinExistence type="predicted"/>
<reference evidence="1" key="1">
    <citation type="submission" date="2023-03" db="EMBL/GenBank/DDBJ databases">
        <title>Aeromonas caviae strain AC1520.</title>
        <authorList>
            <person name="Xie T."/>
            <person name="Zhang Q."/>
            <person name="Deng J."/>
            <person name="Li X."/>
        </authorList>
    </citation>
    <scope>NUCLEOTIDE SEQUENCE</scope>
    <source>
        <strain evidence="1">AC1520</strain>
        <plasmid evidence="1">pAC1520</plasmid>
    </source>
</reference>